<feature type="domain" description="DUF3131" evidence="1">
    <location>
        <begin position="66"/>
        <end position="420"/>
    </location>
</feature>
<comment type="caution">
    <text evidence="2">The sequence shown here is derived from an EMBL/GenBank/DDBJ whole genome shotgun (WGS) entry which is preliminary data.</text>
</comment>
<dbReference type="Proteomes" id="UP000322521">
    <property type="component" value="Unassembled WGS sequence"/>
</dbReference>
<dbReference type="Pfam" id="PF11329">
    <property type="entry name" value="DUF3131"/>
    <property type="match status" value="1"/>
</dbReference>
<dbReference type="AlphaFoldDB" id="A0A5M9P3N1"/>
<dbReference type="InterPro" id="IPR021478">
    <property type="entry name" value="DUF3131"/>
</dbReference>
<evidence type="ECO:0000259" key="1">
    <source>
        <dbReference type="Pfam" id="PF11329"/>
    </source>
</evidence>
<keyword evidence="3" id="KW-1185">Reference proteome</keyword>
<protein>
    <submittedName>
        <fullName evidence="2">DUF3131 domain-containing protein</fullName>
    </submittedName>
</protein>
<evidence type="ECO:0000313" key="2">
    <source>
        <dbReference type="EMBL" id="KAA8679876.1"/>
    </source>
</evidence>
<reference evidence="2 3" key="1">
    <citation type="submission" date="2019-09" db="EMBL/GenBank/DDBJ databases">
        <title>Draft genome sequence of various Type strains from the CCUG.</title>
        <authorList>
            <person name="Pineiro-Iglesias B."/>
            <person name="Tunovic T."/>
            <person name="Unosson C."/>
            <person name="Inganas E."/>
            <person name="Ohlen M."/>
            <person name="Cardew S."/>
            <person name="Jensie-Markopoulos S."/>
            <person name="Salva-Serra F."/>
            <person name="Jaen-Luchoro D."/>
            <person name="Karlsson R."/>
            <person name="Svensson-Stadler L."/>
            <person name="Chun J."/>
            <person name="Moore E."/>
        </authorList>
    </citation>
    <scope>NUCLEOTIDE SEQUENCE [LARGE SCALE GENOMIC DNA]</scope>
    <source>
        <strain evidence="2 3">CCUG 56969T</strain>
    </source>
</reference>
<proteinExistence type="predicted"/>
<accession>A0A5M9P3N1</accession>
<gene>
    <name evidence="2" type="ORF">F4W18_05735</name>
</gene>
<dbReference type="OrthoDB" id="5812040at2"/>
<name>A0A5M9P3N1_9VIBR</name>
<dbReference type="EMBL" id="VXJS01000002">
    <property type="protein sequence ID" value="KAA8679876.1"/>
    <property type="molecule type" value="Genomic_DNA"/>
</dbReference>
<organism evidence="2 3">
    <name type="scientific">Vibrio gigantis</name>
    <dbReference type="NCBI Taxonomy" id="296199"/>
    <lineage>
        <taxon>Bacteria</taxon>
        <taxon>Pseudomonadati</taxon>
        <taxon>Pseudomonadota</taxon>
        <taxon>Gammaproteobacteria</taxon>
        <taxon>Vibrionales</taxon>
        <taxon>Vibrionaceae</taxon>
        <taxon>Vibrio</taxon>
    </lineage>
</organism>
<sequence>MDEDQEIDEPKYYRRVIAPPISENTVDVQEYTDIDVHPAALISQDTASTLSKSSSPIPLSRNELLLAKKAEYYIQRNFNNKTGLWNSVQGYPHTTMWDVASGIAATLALEALGLKTRAQAHHELNKTLTTLHTIPLYKGLLPNREYSTKSAKPSGRLSDTRSNGNGWSALDIGRLLVWLKILEQQHPELIADIQRIVNRWSLDKAISDGTLYGTKLYKGKEYYRQEGRNGYLQYAAQGFKMFQFDVPLPDLKTYLQNIEIDDITIAIDSRNVPFLTSDPYVLSTIEYGDSQWSQLLPFYDLHKQRWEKQNILSAYAEDAMNKNPWFAYNNVYYYGKSWTSVSPSGQPIENPQILSNKVAFGFSVLFEDEFSKRLYEDVLESSLKFRGIPTGKYANGGINSSMNINTNSLVLVALWYKTKGRSPILE</sequence>
<dbReference type="Gene3D" id="1.50.10.140">
    <property type="match status" value="1"/>
</dbReference>
<evidence type="ECO:0000313" key="3">
    <source>
        <dbReference type="Proteomes" id="UP000322521"/>
    </source>
</evidence>